<keyword evidence="1" id="KW-0659">Purine metabolism</keyword>
<organism evidence="3 4">
    <name type="scientific">Tothia fuscella</name>
    <dbReference type="NCBI Taxonomy" id="1048955"/>
    <lineage>
        <taxon>Eukaryota</taxon>
        <taxon>Fungi</taxon>
        <taxon>Dikarya</taxon>
        <taxon>Ascomycota</taxon>
        <taxon>Pezizomycotina</taxon>
        <taxon>Dothideomycetes</taxon>
        <taxon>Pleosporomycetidae</taxon>
        <taxon>Venturiales</taxon>
        <taxon>Cylindrosympodiaceae</taxon>
        <taxon>Tothia</taxon>
    </lineage>
</organism>
<feature type="domain" description="Oxo-4-hydroxy-4-carboxy-5-ureidoimidazoline decarboxylase" evidence="2">
    <location>
        <begin position="12"/>
        <end position="179"/>
    </location>
</feature>
<evidence type="ECO:0000313" key="3">
    <source>
        <dbReference type="EMBL" id="KAF2416268.1"/>
    </source>
</evidence>
<accession>A0A9P4TS95</accession>
<dbReference type="PANTHER" id="PTHR37987">
    <property type="entry name" value="CHROMOSOME 9, WHOLE GENOME SHOTGUN SEQUENCE"/>
    <property type="match status" value="1"/>
</dbReference>
<gene>
    <name evidence="3" type="ORF">EJ08DRAFT_600641</name>
</gene>
<dbReference type="Gene3D" id="1.10.3330.10">
    <property type="entry name" value="Oxo-4-hydroxy-4-carboxy-5-ureidoimidazoline decarboxylase"/>
    <property type="match status" value="1"/>
</dbReference>
<evidence type="ECO:0000313" key="4">
    <source>
        <dbReference type="Proteomes" id="UP000800235"/>
    </source>
</evidence>
<dbReference type="AlphaFoldDB" id="A0A9P4TS95"/>
<evidence type="ECO:0000259" key="2">
    <source>
        <dbReference type="Pfam" id="PF09349"/>
    </source>
</evidence>
<dbReference type="InterPro" id="IPR018020">
    <property type="entry name" value="OHCU_decarboxylase"/>
</dbReference>
<dbReference type="PANTHER" id="PTHR37987:SF1">
    <property type="entry name" value="OXO-4-HYDROXY-4-CARBOXY-5-UREIDOIMIDAZOLINE DECARBOXYLASE DOMAIN-CONTAINING PROTEIN"/>
    <property type="match status" value="1"/>
</dbReference>
<proteinExistence type="predicted"/>
<dbReference type="Proteomes" id="UP000800235">
    <property type="component" value="Unassembled WGS sequence"/>
</dbReference>
<reference evidence="3" key="1">
    <citation type="journal article" date="2020" name="Stud. Mycol.">
        <title>101 Dothideomycetes genomes: a test case for predicting lifestyles and emergence of pathogens.</title>
        <authorList>
            <person name="Haridas S."/>
            <person name="Albert R."/>
            <person name="Binder M."/>
            <person name="Bloem J."/>
            <person name="Labutti K."/>
            <person name="Salamov A."/>
            <person name="Andreopoulos B."/>
            <person name="Baker S."/>
            <person name="Barry K."/>
            <person name="Bills G."/>
            <person name="Bluhm B."/>
            <person name="Cannon C."/>
            <person name="Castanera R."/>
            <person name="Culley D."/>
            <person name="Daum C."/>
            <person name="Ezra D."/>
            <person name="Gonzalez J."/>
            <person name="Henrissat B."/>
            <person name="Kuo A."/>
            <person name="Liang C."/>
            <person name="Lipzen A."/>
            <person name="Lutzoni F."/>
            <person name="Magnuson J."/>
            <person name="Mondo S."/>
            <person name="Nolan M."/>
            <person name="Ohm R."/>
            <person name="Pangilinan J."/>
            <person name="Park H.-J."/>
            <person name="Ramirez L."/>
            <person name="Alfaro M."/>
            <person name="Sun H."/>
            <person name="Tritt A."/>
            <person name="Yoshinaga Y."/>
            <person name="Zwiers L.-H."/>
            <person name="Turgeon B."/>
            <person name="Goodwin S."/>
            <person name="Spatafora J."/>
            <person name="Crous P."/>
            <person name="Grigoriev I."/>
        </authorList>
    </citation>
    <scope>NUCLEOTIDE SEQUENCE</scope>
    <source>
        <strain evidence="3">CBS 130266</strain>
    </source>
</reference>
<name>A0A9P4TS95_9PEZI</name>
<keyword evidence="4" id="KW-1185">Reference proteome</keyword>
<dbReference type="Pfam" id="PF09349">
    <property type="entry name" value="OHCU_decarbox"/>
    <property type="match status" value="1"/>
</dbReference>
<dbReference type="GO" id="GO:0006144">
    <property type="term" value="P:purine nucleobase metabolic process"/>
    <property type="evidence" value="ECO:0007669"/>
    <property type="project" value="UniProtKB-KW"/>
</dbReference>
<comment type="caution">
    <text evidence="3">The sequence shown here is derived from an EMBL/GenBank/DDBJ whole genome shotgun (WGS) entry which is preliminary data.</text>
</comment>
<protein>
    <recommendedName>
        <fullName evidence="2">Oxo-4-hydroxy-4-carboxy-5-ureidoimidazoline decarboxylase domain-containing protein</fullName>
    </recommendedName>
</protein>
<dbReference type="SUPFAM" id="SSF158694">
    <property type="entry name" value="UraD-Like"/>
    <property type="match status" value="1"/>
</dbReference>
<evidence type="ECO:0000256" key="1">
    <source>
        <dbReference type="ARBA" id="ARBA00022631"/>
    </source>
</evidence>
<dbReference type="EMBL" id="MU007165">
    <property type="protein sequence ID" value="KAF2416268.1"/>
    <property type="molecule type" value="Genomic_DNA"/>
</dbReference>
<dbReference type="OrthoDB" id="5398391at2759"/>
<dbReference type="InterPro" id="IPR036778">
    <property type="entry name" value="OHCU_decarboxylase_sf"/>
</dbReference>
<sequence>MPSLPEIPNLPSLSTQERASILDLLFEPSTSLHTLSLPVTIEKYSTYDDLIIAIGMQLSALAESTSTSDKTWLESILSAHPRLGEKTVDSELSRIEQKAMDTASGGNDAGKEEEAKTLQALNEQYEKAFPGLRYVVFVNGRPRPVIFEDMQKRITRGDIAAERTEAIKAMCEIASDRARRLQ</sequence>